<dbReference type="Proteomes" id="UP000254875">
    <property type="component" value="Unassembled WGS sequence"/>
</dbReference>
<reference evidence="2" key="1">
    <citation type="submission" date="2018-05" db="EMBL/GenBank/DDBJ databases">
        <authorList>
            <person name="Feng T."/>
        </authorList>
    </citation>
    <scope>NUCLEOTIDE SEQUENCE [LARGE SCALE GENOMIC DNA]</scope>
    <source>
        <strain evidence="2">S27</strain>
    </source>
</reference>
<dbReference type="AlphaFoldDB" id="A0A370N5V9"/>
<proteinExistence type="predicted"/>
<sequence length="69" mass="7717">MAEDNPDCLTQNDLELRAWMLAWYDHAVSVGFVRPPFTLSDATAERLEGYFKVGLTPVEGAEAFFGIVH</sequence>
<keyword evidence="2" id="KW-1185">Reference proteome</keyword>
<organism evidence="1 2">
    <name type="scientific">Paraburkholderia lacunae</name>
    <dbReference type="NCBI Taxonomy" id="2211104"/>
    <lineage>
        <taxon>Bacteria</taxon>
        <taxon>Pseudomonadati</taxon>
        <taxon>Pseudomonadota</taxon>
        <taxon>Betaproteobacteria</taxon>
        <taxon>Burkholderiales</taxon>
        <taxon>Burkholderiaceae</taxon>
        <taxon>Paraburkholderia</taxon>
    </lineage>
</organism>
<gene>
    <name evidence="1" type="ORF">DLM46_19465</name>
</gene>
<dbReference type="EMBL" id="QHKS01000012">
    <property type="protein sequence ID" value="RDK01000.1"/>
    <property type="molecule type" value="Genomic_DNA"/>
</dbReference>
<protein>
    <submittedName>
        <fullName evidence="1">Uncharacterized protein</fullName>
    </submittedName>
</protein>
<dbReference type="RefSeq" id="WP_115102739.1">
    <property type="nucleotide sequence ID" value="NZ_QHKS01000012.1"/>
</dbReference>
<evidence type="ECO:0000313" key="1">
    <source>
        <dbReference type="EMBL" id="RDK01000.1"/>
    </source>
</evidence>
<evidence type="ECO:0000313" key="2">
    <source>
        <dbReference type="Proteomes" id="UP000254875"/>
    </source>
</evidence>
<dbReference type="OrthoDB" id="9008958at2"/>
<comment type="caution">
    <text evidence="1">The sequence shown here is derived from an EMBL/GenBank/DDBJ whole genome shotgun (WGS) entry which is preliminary data.</text>
</comment>
<accession>A0A370N5V9</accession>
<name>A0A370N5V9_9BURK</name>